<organism evidence="1 2">
    <name type="scientific">Dreissena polymorpha</name>
    <name type="common">Zebra mussel</name>
    <name type="synonym">Mytilus polymorpha</name>
    <dbReference type="NCBI Taxonomy" id="45954"/>
    <lineage>
        <taxon>Eukaryota</taxon>
        <taxon>Metazoa</taxon>
        <taxon>Spiralia</taxon>
        <taxon>Lophotrochozoa</taxon>
        <taxon>Mollusca</taxon>
        <taxon>Bivalvia</taxon>
        <taxon>Autobranchia</taxon>
        <taxon>Heteroconchia</taxon>
        <taxon>Euheterodonta</taxon>
        <taxon>Imparidentia</taxon>
        <taxon>Neoheterodontei</taxon>
        <taxon>Myida</taxon>
        <taxon>Dreissenoidea</taxon>
        <taxon>Dreissenidae</taxon>
        <taxon>Dreissena</taxon>
    </lineage>
</organism>
<name>A0A9D4DY80_DREPO</name>
<evidence type="ECO:0000313" key="1">
    <source>
        <dbReference type="EMBL" id="KAH3768392.1"/>
    </source>
</evidence>
<gene>
    <name evidence="1" type="ORF">DPMN_169604</name>
</gene>
<evidence type="ECO:0000313" key="2">
    <source>
        <dbReference type="Proteomes" id="UP000828390"/>
    </source>
</evidence>
<dbReference type="EMBL" id="JAIWYP010000009">
    <property type="protein sequence ID" value="KAH3768392.1"/>
    <property type="molecule type" value="Genomic_DNA"/>
</dbReference>
<keyword evidence="2" id="KW-1185">Reference proteome</keyword>
<reference evidence="1" key="1">
    <citation type="journal article" date="2019" name="bioRxiv">
        <title>The Genome of the Zebra Mussel, Dreissena polymorpha: A Resource for Invasive Species Research.</title>
        <authorList>
            <person name="McCartney M.A."/>
            <person name="Auch B."/>
            <person name="Kono T."/>
            <person name="Mallez S."/>
            <person name="Zhang Y."/>
            <person name="Obille A."/>
            <person name="Becker A."/>
            <person name="Abrahante J.E."/>
            <person name="Garbe J."/>
            <person name="Badalamenti J.P."/>
            <person name="Herman A."/>
            <person name="Mangelson H."/>
            <person name="Liachko I."/>
            <person name="Sullivan S."/>
            <person name="Sone E.D."/>
            <person name="Koren S."/>
            <person name="Silverstein K.A.T."/>
            <person name="Beckman K.B."/>
            <person name="Gohl D.M."/>
        </authorList>
    </citation>
    <scope>NUCLEOTIDE SEQUENCE</scope>
    <source>
        <strain evidence="1">Duluth1</strain>
        <tissue evidence="1">Whole animal</tissue>
    </source>
</reference>
<accession>A0A9D4DY80</accession>
<comment type="caution">
    <text evidence="1">The sequence shown here is derived from an EMBL/GenBank/DDBJ whole genome shotgun (WGS) entry which is preliminary data.</text>
</comment>
<dbReference type="AlphaFoldDB" id="A0A9D4DY80"/>
<sequence length="74" mass="8387">MCICVNITSVREYPTACYIPPNLFLALIQCPWYLTLRTSFPLTMPPSFLCPGCVRLVGQDQCLQQQHASGSRYM</sequence>
<reference evidence="1" key="2">
    <citation type="submission" date="2020-11" db="EMBL/GenBank/DDBJ databases">
        <authorList>
            <person name="McCartney M.A."/>
            <person name="Auch B."/>
            <person name="Kono T."/>
            <person name="Mallez S."/>
            <person name="Becker A."/>
            <person name="Gohl D.M."/>
            <person name="Silverstein K.A.T."/>
            <person name="Koren S."/>
            <person name="Bechman K.B."/>
            <person name="Herman A."/>
            <person name="Abrahante J.E."/>
            <person name="Garbe J."/>
        </authorList>
    </citation>
    <scope>NUCLEOTIDE SEQUENCE</scope>
    <source>
        <strain evidence="1">Duluth1</strain>
        <tissue evidence="1">Whole animal</tissue>
    </source>
</reference>
<protein>
    <submittedName>
        <fullName evidence="1">Uncharacterized protein</fullName>
    </submittedName>
</protein>
<proteinExistence type="predicted"/>
<dbReference type="Proteomes" id="UP000828390">
    <property type="component" value="Unassembled WGS sequence"/>
</dbReference>